<reference evidence="2 3" key="1">
    <citation type="submission" date="2020-08" db="EMBL/GenBank/DDBJ databases">
        <authorList>
            <person name="Hejnol A."/>
        </authorList>
    </citation>
    <scope>NUCLEOTIDE SEQUENCE [LARGE SCALE GENOMIC DNA]</scope>
</reference>
<organism evidence="2 3">
    <name type="scientific">Dimorphilus gyrociliatus</name>
    <dbReference type="NCBI Taxonomy" id="2664684"/>
    <lineage>
        <taxon>Eukaryota</taxon>
        <taxon>Metazoa</taxon>
        <taxon>Spiralia</taxon>
        <taxon>Lophotrochozoa</taxon>
        <taxon>Annelida</taxon>
        <taxon>Polychaeta</taxon>
        <taxon>Polychaeta incertae sedis</taxon>
        <taxon>Dinophilidae</taxon>
        <taxon>Dimorphilus</taxon>
    </lineage>
</organism>
<feature type="compositionally biased region" description="Acidic residues" evidence="1">
    <location>
        <begin position="121"/>
        <end position="195"/>
    </location>
</feature>
<protein>
    <submittedName>
        <fullName evidence="2">DgyrCDS11760</fullName>
    </submittedName>
</protein>
<comment type="caution">
    <text evidence="2">The sequence shown here is derived from an EMBL/GenBank/DDBJ whole genome shotgun (WGS) entry which is preliminary data.</text>
</comment>
<name>A0A7I8W5N6_9ANNE</name>
<evidence type="ECO:0000313" key="2">
    <source>
        <dbReference type="EMBL" id="CAD5123409.1"/>
    </source>
</evidence>
<evidence type="ECO:0000256" key="1">
    <source>
        <dbReference type="SAM" id="MobiDB-lite"/>
    </source>
</evidence>
<proteinExistence type="predicted"/>
<feature type="region of interest" description="Disordered" evidence="1">
    <location>
        <begin position="116"/>
        <end position="239"/>
    </location>
</feature>
<dbReference type="OrthoDB" id="415230at2759"/>
<accession>A0A7I8W5N6</accession>
<dbReference type="Proteomes" id="UP000549394">
    <property type="component" value="Unassembled WGS sequence"/>
</dbReference>
<keyword evidence="3" id="KW-1185">Reference proteome</keyword>
<dbReference type="EMBL" id="CAJFCJ010000019">
    <property type="protein sequence ID" value="CAD5123409.1"/>
    <property type="molecule type" value="Genomic_DNA"/>
</dbReference>
<evidence type="ECO:0000313" key="3">
    <source>
        <dbReference type="Proteomes" id="UP000549394"/>
    </source>
</evidence>
<feature type="compositionally biased region" description="Basic and acidic residues" evidence="1">
    <location>
        <begin position="221"/>
        <end position="239"/>
    </location>
</feature>
<dbReference type="AlphaFoldDB" id="A0A7I8W5N6"/>
<sequence length="239" mass="27309">MTRLPPSSIHFMDASKEPGLLSPCTRCDVIEAFSRKSDHLKVQVVEKDGLLYTLNNSTLDLCRNLEERGYLAKVKVDIIRCSNVPTPLLNLMNPPKESAPKLKQCVNVTSKGYQRLPKDEIELEENENEADDEFSNYDDEDEDDNDDDDGDEDDEEDDDDTDDDDGNEEEDYIFDDEDEEAEIYEDEYEDGEIEDGESRDVDKDDMSDSQATYSEFDSTDCEERASSEEERGNETDSLL</sequence>
<feature type="compositionally biased region" description="Basic and acidic residues" evidence="1">
    <location>
        <begin position="196"/>
        <end position="206"/>
    </location>
</feature>
<gene>
    <name evidence="2" type="ORF">DGYR_LOCUS11092</name>
</gene>